<evidence type="ECO:0000313" key="2">
    <source>
        <dbReference type="Proteomes" id="UP001163223"/>
    </source>
</evidence>
<name>A0ACD4NM10_9HYPH</name>
<accession>A0ACD4NM10</accession>
<protein>
    <submittedName>
        <fullName evidence="1">PAS domain S-box protein</fullName>
    </submittedName>
</protein>
<keyword evidence="2" id="KW-1185">Reference proteome</keyword>
<organism evidence="1 2">
    <name type="scientific">Antarcticirhabdus aurantiaca</name>
    <dbReference type="NCBI Taxonomy" id="2606717"/>
    <lineage>
        <taxon>Bacteria</taxon>
        <taxon>Pseudomonadati</taxon>
        <taxon>Pseudomonadota</taxon>
        <taxon>Alphaproteobacteria</taxon>
        <taxon>Hyphomicrobiales</taxon>
        <taxon>Aurantimonadaceae</taxon>
        <taxon>Antarcticirhabdus</taxon>
    </lineage>
</organism>
<proteinExistence type="predicted"/>
<evidence type="ECO:0000313" key="1">
    <source>
        <dbReference type="EMBL" id="WAJ27876.1"/>
    </source>
</evidence>
<gene>
    <name evidence="1" type="ORF">OXU80_24030</name>
</gene>
<dbReference type="EMBL" id="CP113520">
    <property type="protein sequence ID" value="WAJ27876.1"/>
    <property type="molecule type" value="Genomic_DNA"/>
</dbReference>
<sequence>MDTGLSDPEALSFLQGGGEMGVRMRALDWSLSPLGCPSTWPQSLRTAVGLMLHAKQAMFVAWGPELAFLYNDDYAPIFGDKHPRALGRPFAEVWSDIWQQIQPLVEQTLAGEASFHEDLLIPMERRGFREEAWFSFSYTPLRDESGAVCGMFCAASETTRKVLAERRALSERQRLVQMFSQAPSLMAMVRGPEFVIEFVNQAYIRHVGERELVGRSVRDALPELEGQGFLETLERVYETAQPFVGTSMKVRLQREAGKSAEDRYVDFVYQPVTDDQGSVEGIFIEGTDITERVLGEQALSESQRKLNAVLNNASVSIFLMDECQHCVYMNAAAEALTGYSFEETQGRPLHDVVHHTHPDGRHFPIEECAIDRAFPEKSQMRGEEVFVHKDGSFYPVAYTASPLQNESGQTVGTIIEVRDVSSEKKAEASLREESRVLEVLNSTGADIAAELDLDRLVQMVTDAGVKLTGAKFGAFFYNVLDESGESFLLYTLSGADRADFERFGNPRATAVFEPTFKGDGIVRSDDILLDPRYGKNDPHFGMPKGHLPVRSYLAVPVISRSGEVLGGLFFGHPEARRFTERHERLMVGIAGQAATAIDNAHLFRSAQHELSERRRTESALRESESRFRHMADNAPALIWASDAEGRITFANRRYETDFGLSPDELLQDGWRQVVHEDDVGAFHARFLEALSKRERILVEVRVWNKDGELRWLRCEGVPRHDENRCFLGFIGCNVDITEARIAADAMEAVVEKRTAELQQTQEALRQSQKMEAVGQLTGGLAHDFNNLLAGISGSLELMSNRIVQGRYNDIERYVSAAQGAAKRAAALTHRLLAFSRRQTLDPKPTNVNKLASEMEELIRRTVGPQIKLETVAAGGLWTTLVDPNQLENALLNLCINARDAMPDGGKITIETANKWLDDRAARERDLPPGQYISLCVSDTGTGMTPEVIEKAFDPFFTTKPIGMGTGLGLSMIYGFVRQSGGQVRIYSEVGQGTTICLYLPRHYGQAEDVDAPDRLADVAHDGQGRTVLVVDDEPLVRMLIAEVLEELGYAVVEAADGPAGLKVLQSNARLDLLITDVGLPGGMNGRQLADAARAQRADLKVLFITGYAENAVLNHGHLEPGMHIMTKPFAMDALANKLQELMLHA</sequence>
<dbReference type="Proteomes" id="UP001163223">
    <property type="component" value="Chromosome"/>
</dbReference>
<reference evidence="1" key="1">
    <citation type="submission" date="2022-11" db="EMBL/GenBank/DDBJ databases">
        <title>beta-Carotene-producing bacterium, Jeongeuplla avenae sp. nov., alleviates the salt stress of Arabidopsis seedlings.</title>
        <authorList>
            <person name="Jiang L."/>
            <person name="Lee J."/>
        </authorList>
    </citation>
    <scope>NUCLEOTIDE SEQUENCE</scope>
    <source>
        <strain evidence="1">DY_R2A_6</strain>
    </source>
</reference>